<dbReference type="GO" id="GO:0003677">
    <property type="term" value="F:DNA binding"/>
    <property type="evidence" value="ECO:0007669"/>
    <property type="project" value="UniProtKB-KW"/>
</dbReference>
<organism evidence="9 10">
    <name type="scientific">Aureibacter tunicatorum</name>
    <dbReference type="NCBI Taxonomy" id="866807"/>
    <lineage>
        <taxon>Bacteria</taxon>
        <taxon>Pseudomonadati</taxon>
        <taxon>Bacteroidota</taxon>
        <taxon>Cytophagia</taxon>
        <taxon>Cytophagales</taxon>
        <taxon>Persicobacteraceae</taxon>
        <taxon>Aureibacter</taxon>
    </lineage>
</organism>
<dbReference type="PANTHER" id="PTHR43133">
    <property type="entry name" value="RNA POLYMERASE ECF-TYPE SIGMA FACTO"/>
    <property type="match status" value="1"/>
</dbReference>
<dbReference type="CDD" id="cd06171">
    <property type="entry name" value="Sigma70_r4"/>
    <property type="match status" value="1"/>
</dbReference>
<evidence type="ECO:0000256" key="5">
    <source>
        <dbReference type="ARBA" id="ARBA00023163"/>
    </source>
</evidence>
<keyword evidence="5 6" id="KW-0804">Transcription</keyword>
<keyword evidence="10" id="KW-1185">Reference proteome</keyword>
<dbReference type="PANTHER" id="PTHR43133:SF46">
    <property type="entry name" value="RNA POLYMERASE SIGMA-70 FACTOR ECF SUBFAMILY"/>
    <property type="match status" value="1"/>
</dbReference>
<dbReference type="Pfam" id="PF04542">
    <property type="entry name" value="Sigma70_r2"/>
    <property type="match status" value="1"/>
</dbReference>
<dbReference type="Proteomes" id="UP001185092">
    <property type="component" value="Unassembled WGS sequence"/>
</dbReference>
<dbReference type="InterPro" id="IPR013324">
    <property type="entry name" value="RNA_pol_sigma_r3/r4-like"/>
</dbReference>
<dbReference type="InterPro" id="IPR036388">
    <property type="entry name" value="WH-like_DNA-bd_sf"/>
</dbReference>
<evidence type="ECO:0000313" key="10">
    <source>
        <dbReference type="Proteomes" id="UP001185092"/>
    </source>
</evidence>
<dbReference type="InterPro" id="IPR007627">
    <property type="entry name" value="RNA_pol_sigma70_r2"/>
</dbReference>
<keyword evidence="4 6" id="KW-0238">DNA-binding</keyword>
<dbReference type="InterPro" id="IPR000838">
    <property type="entry name" value="RNA_pol_sigma70_ECF_CS"/>
</dbReference>
<dbReference type="AlphaFoldDB" id="A0AAE3XNS6"/>
<dbReference type="SUPFAM" id="SSF88946">
    <property type="entry name" value="Sigma2 domain of RNA polymerase sigma factors"/>
    <property type="match status" value="1"/>
</dbReference>
<evidence type="ECO:0000313" key="9">
    <source>
        <dbReference type="EMBL" id="MDR6240347.1"/>
    </source>
</evidence>
<dbReference type="NCBIfam" id="TIGR02985">
    <property type="entry name" value="Sig70_bacteroi1"/>
    <property type="match status" value="1"/>
</dbReference>
<keyword evidence="3 6" id="KW-0731">Sigma factor</keyword>
<dbReference type="Gene3D" id="1.10.1740.10">
    <property type="match status" value="1"/>
</dbReference>
<dbReference type="InterPro" id="IPR014284">
    <property type="entry name" value="RNA_pol_sigma-70_dom"/>
</dbReference>
<evidence type="ECO:0000256" key="3">
    <source>
        <dbReference type="ARBA" id="ARBA00023082"/>
    </source>
</evidence>
<reference evidence="9" key="1">
    <citation type="submission" date="2023-07" db="EMBL/GenBank/DDBJ databases">
        <title>Genomic Encyclopedia of Type Strains, Phase IV (KMG-IV): sequencing the most valuable type-strain genomes for metagenomic binning, comparative biology and taxonomic classification.</title>
        <authorList>
            <person name="Goeker M."/>
        </authorList>
    </citation>
    <scope>NUCLEOTIDE SEQUENCE</scope>
    <source>
        <strain evidence="9">DSM 26174</strain>
    </source>
</reference>
<name>A0AAE3XNS6_9BACT</name>
<dbReference type="Gene3D" id="1.10.10.10">
    <property type="entry name" value="Winged helix-like DNA-binding domain superfamily/Winged helix DNA-binding domain"/>
    <property type="match status" value="1"/>
</dbReference>
<dbReference type="NCBIfam" id="TIGR02937">
    <property type="entry name" value="sigma70-ECF"/>
    <property type="match status" value="1"/>
</dbReference>
<dbReference type="GO" id="GO:0016987">
    <property type="term" value="F:sigma factor activity"/>
    <property type="evidence" value="ECO:0007669"/>
    <property type="project" value="UniProtKB-KW"/>
</dbReference>
<dbReference type="SUPFAM" id="SSF88659">
    <property type="entry name" value="Sigma3 and sigma4 domains of RNA polymerase sigma factors"/>
    <property type="match status" value="1"/>
</dbReference>
<feature type="domain" description="RNA polymerase sigma-70 region 2" evidence="7">
    <location>
        <begin position="17"/>
        <end position="78"/>
    </location>
</feature>
<evidence type="ECO:0000256" key="4">
    <source>
        <dbReference type="ARBA" id="ARBA00023125"/>
    </source>
</evidence>
<evidence type="ECO:0000259" key="8">
    <source>
        <dbReference type="Pfam" id="PF08281"/>
    </source>
</evidence>
<dbReference type="Pfam" id="PF08281">
    <property type="entry name" value="Sigma70_r4_2"/>
    <property type="match status" value="1"/>
</dbReference>
<evidence type="ECO:0000256" key="2">
    <source>
        <dbReference type="ARBA" id="ARBA00023015"/>
    </source>
</evidence>
<accession>A0AAE3XNS6</accession>
<proteinExistence type="inferred from homology"/>
<sequence length="170" mass="20025">MEKNKQTVELKDFKQIFDQYYAPIRNFVYYKIKDMDAAEDIAQEVFVKAWEKRDELRMETVKSYLYTIANNLSINHAKHGNVVMNFINKFTHRSNAESPEYIMELKEFDQRLQNAISGLPEKSRTVFLMNRIDKQTYSEIAVSLDISVKAVEKRMSKALAMLKEKLNVKI</sequence>
<dbReference type="PROSITE" id="PS01063">
    <property type="entry name" value="SIGMA70_ECF"/>
    <property type="match status" value="1"/>
</dbReference>
<gene>
    <name evidence="9" type="ORF">HNQ88_003413</name>
</gene>
<dbReference type="EMBL" id="JAVDQD010000004">
    <property type="protein sequence ID" value="MDR6240347.1"/>
    <property type="molecule type" value="Genomic_DNA"/>
</dbReference>
<dbReference type="RefSeq" id="WP_309940252.1">
    <property type="nucleotide sequence ID" value="NZ_JAVDQD010000004.1"/>
</dbReference>
<dbReference type="InterPro" id="IPR013249">
    <property type="entry name" value="RNA_pol_sigma70_r4_t2"/>
</dbReference>
<comment type="similarity">
    <text evidence="1 6">Belongs to the sigma-70 factor family. ECF subfamily.</text>
</comment>
<evidence type="ECO:0000256" key="1">
    <source>
        <dbReference type="ARBA" id="ARBA00010641"/>
    </source>
</evidence>
<comment type="caution">
    <text evidence="9">The sequence shown here is derived from an EMBL/GenBank/DDBJ whole genome shotgun (WGS) entry which is preliminary data.</text>
</comment>
<feature type="domain" description="RNA polymerase sigma factor 70 region 4 type 2" evidence="8">
    <location>
        <begin position="110"/>
        <end position="162"/>
    </location>
</feature>
<dbReference type="InterPro" id="IPR014327">
    <property type="entry name" value="RNA_pol_sigma70_bacteroid"/>
</dbReference>
<keyword evidence="2 6" id="KW-0805">Transcription regulation</keyword>
<dbReference type="GO" id="GO:0006352">
    <property type="term" value="P:DNA-templated transcription initiation"/>
    <property type="evidence" value="ECO:0007669"/>
    <property type="project" value="InterPro"/>
</dbReference>
<evidence type="ECO:0000256" key="6">
    <source>
        <dbReference type="RuleBase" id="RU000716"/>
    </source>
</evidence>
<dbReference type="InterPro" id="IPR039425">
    <property type="entry name" value="RNA_pol_sigma-70-like"/>
</dbReference>
<protein>
    <recommendedName>
        <fullName evidence="6">RNA polymerase sigma factor</fullName>
    </recommendedName>
</protein>
<dbReference type="InterPro" id="IPR013325">
    <property type="entry name" value="RNA_pol_sigma_r2"/>
</dbReference>
<evidence type="ECO:0000259" key="7">
    <source>
        <dbReference type="Pfam" id="PF04542"/>
    </source>
</evidence>